<dbReference type="Proteomes" id="UP000032180">
    <property type="component" value="Chromosome 1"/>
</dbReference>
<sequence length="71" mass="7837">MRVGRVEEAGNMFCRIQEKDVACRNAMISGYCSNGSVHKTYALFEGMPNVGCRHNDAHIKHLGMCSDGTCQ</sequence>
<feature type="repeat" description="PPR" evidence="3">
    <location>
        <begin position="20"/>
        <end position="54"/>
    </location>
</feature>
<dbReference type="InterPro" id="IPR011990">
    <property type="entry name" value="TPR-like_helical_dom_sf"/>
</dbReference>
<reference evidence="4" key="3">
    <citation type="submission" date="2015-04" db="UniProtKB">
        <authorList>
            <consortium name="EnsemblPlants"/>
        </authorList>
    </citation>
    <scope>IDENTIFICATION</scope>
</reference>
<proteinExistence type="predicted"/>
<keyword evidence="2" id="KW-0809">Transit peptide</keyword>
<dbReference type="Pfam" id="PF12854">
    <property type="entry name" value="PPR_1"/>
    <property type="match status" value="1"/>
</dbReference>
<reference evidence="5" key="2">
    <citation type="submission" date="2013-12" db="EMBL/GenBank/DDBJ databases">
        <authorList>
            <person name="Yu Y."/>
            <person name="Lee S."/>
            <person name="de Baynast K."/>
            <person name="Wissotski M."/>
            <person name="Liu L."/>
            <person name="Talag J."/>
            <person name="Goicoechea J."/>
            <person name="Angelova A."/>
            <person name="Jetty R."/>
            <person name="Kudrna D."/>
            <person name="Golser W."/>
            <person name="Rivera L."/>
            <person name="Zhang J."/>
            <person name="Wing R."/>
        </authorList>
    </citation>
    <scope>NUCLEOTIDE SEQUENCE</scope>
</reference>
<evidence type="ECO:0000256" key="3">
    <source>
        <dbReference type="PROSITE-ProRule" id="PRU00708"/>
    </source>
</evidence>
<organism evidence="4 5">
    <name type="scientific">Leersia perrieri</name>
    <dbReference type="NCBI Taxonomy" id="77586"/>
    <lineage>
        <taxon>Eukaryota</taxon>
        <taxon>Viridiplantae</taxon>
        <taxon>Streptophyta</taxon>
        <taxon>Embryophyta</taxon>
        <taxon>Tracheophyta</taxon>
        <taxon>Spermatophyta</taxon>
        <taxon>Magnoliopsida</taxon>
        <taxon>Liliopsida</taxon>
        <taxon>Poales</taxon>
        <taxon>Poaceae</taxon>
        <taxon>BOP clade</taxon>
        <taxon>Oryzoideae</taxon>
        <taxon>Oryzeae</taxon>
        <taxon>Oryzinae</taxon>
        <taxon>Leersia</taxon>
    </lineage>
</organism>
<dbReference type="AlphaFoldDB" id="A0A0D9UYZ0"/>
<evidence type="ECO:0000256" key="1">
    <source>
        <dbReference type="ARBA" id="ARBA00022737"/>
    </source>
</evidence>
<protein>
    <recommendedName>
        <fullName evidence="6">Pentatricopeptide repeat-containing protein</fullName>
    </recommendedName>
</protein>
<evidence type="ECO:0000256" key="2">
    <source>
        <dbReference type="ARBA" id="ARBA00022946"/>
    </source>
</evidence>
<dbReference type="InterPro" id="IPR002885">
    <property type="entry name" value="PPR_rpt"/>
</dbReference>
<keyword evidence="5" id="KW-1185">Reference proteome</keyword>
<reference evidence="4 5" key="1">
    <citation type="submission" date="2012-08" db="EMBL/GenBank/DDBJ databases">
        <title>Oryza genome evolution.</title>
        <authorList>
            <person name="Wing R.A."/>
        </authorList>
    </citation>
    <scope>NUCLEOTIDE SEQUENCE</scope>
</reference>
<evidence type="ECO:0000313" key="5">
    <source>
        <dbReference type="Proteomes" id="UP000032180"/>
    </source>
</evidence>
<keyword evidence="1" id="KW-0677">Repeat</keyword>
<accession>A0A0D9UYZ0</accession>
<dbReference type="NCBIfam" id="TIGR00756">
    <property type="entry name" value="PPR"/>
    <property type="match status" value="1"/>
</dbReference>
<evidence type="ECO:0000313" key="4">
    <source>
        <dbReference type="EnsemblPlants" id="LPERR01G08620.1"/>
    </source>
</evidence>
<dbReference type="HOGENOM" id="CLU_2743642_0_0_1"/>
<dbReference type="Gene3D" id="1.25.40.10">
    <property type="entry name" value="Tetratricopeptide repeat domain"/>
    <property type="match status" value="1"/>
</dbReference>
<evidence type="ECO:0008006" key="6">
    <source>
        <dbReference type="Google" id="ProtNLM"/>
    </source>
</evidence>
<name>A0A0D9UYZ0_9ORYZ</name>
<dbReference type="PROSITE" id="PS51375">
    <property type="entry name" value="PPR"/>
    <property type="match status" value="1"/>
</dbReference>
<dbReference type="Gramene" id="LPERR01G08620.1">
    <property type="protein sequence ID" value="LPERR01G08620.1"/>
    <property type="gene ID" value="LPERR01G08620"/>
</dbReference>
<dbReference type="EnsemblPlants" id="LPERR01G08620.1">
    <property type="protein sequence ID" value="LPERR01G08620.1"/>
    <property type="gene ID" value="LPERR01G08620"/>
</dbReference>